<evidence type="ECO:0000256" key="4">
    <source>
        <dbReference type="ARBA" id="ARBA00023108"/>
    </source>
</evidence>
<dbReference type="PROSITE" id="PS51017">
    <property type="entry name" value="CCT"/>
    <property type="match status" value="1"/>
</dbReference>
<gene>
    <name evidence="11" type="ORF">Vretifemale_20806</name>
    <name evidence="12" type="ORF">Vretimale_6053</name>
</gene>
<dbReference type="OrthoDB" id="10262808at2759"/>
<dbReference type="EMBL" id="BNCP01000100">
    <property type="protein sequence ID" value="GIL93403.1"/>
    <property type="molecule type" value="Genomic_DNA"/>
</dbReference>
<dbReference type="EMBL" id="BNCQ01000009">
    <property type="protein sequence ID" value="GIM01248.1"/>
    <property type="molecule type" value="Genomic_DNA"/>
</dbReference>
<dbReference type="Proteomes" id="UP000722791">
    <property type="component" value="Unassembled WGS sequence"/>
</dbReference>
<proteinExistence type="inferred from homology"/>
<name>A0A8J4D1Z3_9CHLO</name>
<feature type="region of interest" description="Disordered" evidence="8">
    <location>
        <begin position="1183"/>
        <end position="1235"/>
    </location>
</feature>
<feature type="domain" description="Response regulatory" evidence="9">
    <location>
        <begin position="4"/>
        <end position="125"/>
    </location>
</feature>
<comment type="similarity">
    <text evidence="2">Belongs to the ARR-like family.</text>
</comment>
<evidence type="ECO:0000256" key="7">
    <source>
        <dbReference type="PROSITE-ProRule" id="PRU00357"/>
    </source>
</evidence>
<dbReference type="SMART" id="SM00448">
    <property type="entry name" value="REC"/>
    <property type="match status" value="1"/>
</dbReference>
<feature type="region of interest" description="Disordered" evidence="8">
    <location>
        <begin position="689"/>
        <end position="710"/>
    </location>
</feature>
<feature type="compositionally biased region" description="Low complexity" evidence="8">
    <location>
        <begin position="625"/>
        <end position="662"/>
    </location>
</feature>
<feature type="region of interest" description="Disordered" evidence="8">
    <location>
        <begin position="747"/>
        <end position="767"/>
    </location>
</feature>
<dbReference type="AlphaFoldDB" id="A0A8J4D1Z3"/>
<feature type="region of interest" description="Disordered" evidence="8">
    <location>
        <begin position="471"/>
        <end position="588"/>
    </location>
</feature>
<dbReference type="Proteomes" id="UP000747110">
    <property type="component" value="Unassembled WGS sequence"/>
</dbReference>
<organism evidence="11 13">
    <name type="scientific">Volvox reticuliferus</name>
    <dbReference type="NCBI Taxonomy" id="1737510"/>
    <lineage>
        <taxon>Eukaryota</taxon>
        <taxon>Viridiplantae</taxon>
        <taxon>Chlorophyta</taxon>
        <taxon>core chlorophytes</taxon>
        <taxon>Chlorophyceae</taxon>
        <taxon>CS clade</taxon>
        <taxon>Chlamydomonadales</taxon>
        <taxon>Volvocaceae</taxon>
        <taxon>Volvox</taxon>
    </lineage>
</organism>
<comment type="subcellular location">
    <subcellularLocation>
        <location evidence="1 7">Nucleus</location>
    </subcellularLocation>
</comment>
<dbReference type="InterPro" id="IPR045279">
    <property type="entry name" value="ARR-like"/>
</dbReference>
<evidence type="ECO:0000256" key="3">
    <source>
        <dbReference type="ARBA" id="ARBA00023012"/>
    </source>
</evidence>
<feature type="region of interest" description="Disordered" evidence="8">
    <location>
        <begin position="612"/>
        <end position="665"/>
    </location>
</feature>
<evidence type="ECO:0000313" key="13">
    <source>
        <dbReference type="Proteomes" id="UP000747110"/>
    </source>
</evidence>
<dbReference type="Gene3D" id="3.40.50.2300">
    <property type="match status" value="1"/>
</dbReference>
<evidence type="ECO:0000313" key="12">
    <source>
        <dbReference type="EMBL" id="GIM01248.1"/>
    </source>
</evidence>
<feature type="region of interest" description="Disordered" evidence="8">
    <location>
        <begin position="158"/>
        <end position="183"/>
    </location>
</feature>
<dbReference type="PANTHER" id="PTHR43874">
    <property type="entry name" value="TWO-COMPONENT RESPONSE REGULATOR"/>
    <property type="match status" value="1"/>
</dbReference>
<feature type="region of interest" description="Disordered" evidence="8">
    <location>
        <begin position="789"/>
        <end position="832"/>
    </location>
</feature>
<keyword evidence="6" id="KW-0597">Phosphoprotein</keyword>
<dbReference type="Pfam" id="PF00072">
    <property type="entry name" value="Response_reg"/>
    <property type="match status" value="1"/>
</dbReference>
<keyword evidence="4" id="KW-0090">Biological rhythms</keyword>
<feature type="compositionally biased region" description="Acidic residues" evidence="8">
    <location>
        <begin position="1206"/>
        <end position="1235"/>
    </location>
</feature>
<feature type="modified residue" description="4-aspartylphosphate" evidence="6">
    <location>
        <position position="58"/>
    </location>
</feature>
<reference evidence="11" key="1">
    <citation type="journal article" date="2021" name="Proc. Natl. Acad. Sci. U.S.A.">
        <title>Three genomes in the algal genus Volvox reveal the fate of a haploid sex-determining region after a transition to homothallism.</title>
        <authorList>
            <person name="Yamamoto K."/>
            <person name="Hamaji T."/>
            <person name="Kawai-Toyooka H."/>
            <person name="Matsuzaki R."/>
            <person name="Takahashi F."/>
            <person name="Nishimura Y."/>
            <person name="Kawachi M."/>
            <person name="Noguchi H."/>
            <person name="Minakuchi Y."/>
            <person name="Umen J.G."/>
            <person name="Toyoda A."/>
            <person name="Nozaki H."/>
        </authorList>
    </citation>
    <scope>NUCLEOTIDE SEQUENCE</scope>
    <source>
        <strain evidence="12">NIES-3785</strain>
        <strain evidence="11">NIES-3786</strain>
    </source>
</reference>
<dbReference type="PANTHER" id="PTHR43874:SF125">
    <property type="entry name" value="TWO-COMPONENT RESPONSE REGULATOR-LIKE APRR7"/>
    <property type="match status" value="1"/>
</dbReference>
<evidence type="ECO:0000256" key="2">
    <source>
        <dbReference type="ARBA" id="ARBA00010330"/>
    </source>
</evidence>
<dbReference type="InterPro" id="IPR001789">
    <property type="entry name" value="Sig_transdc_resp-reg_receiver"/>
</dbReference>
<keyword evidence="13" id="KW-1185">Reference proteome</keyword>
<feature type="domain" description="CCT" evidence="10">
    <location>
        <begin position="1092"/>
        <end position="1134"/>
    </location>
</feature>
<feature type="region of interest" description="Disordered" evidence="8">
    <location>
        <begin position="398"/>
        <end position="417"/>
    </location>
</feature>
<protein>
    <submittedName>
        <fullName evidence="11">Uncharacterized protein</fullName>
    </submittedName>
</protein>
<dbReference type="InterPro" id="IPR011006">
    <property type="entry name" value="CheY-like_superfamily"/>
</dbReference>
<dbReference type="GO" id="GO:0000160">
    <property type="term" value="P:phosphorelay signal transduction system"/>
    <property type="evidence" value="ECO:0007669"/>
    <property type="project" value="UniProtKB-KW"/>
</dbReference>
<dbReference type="PROSITE" id="PS50110">
    <property type="entry name" value="RESPONSE_REGULATORY"/>
    <property type="match status" value="1"/>
</dbReference>
<evidence type="ECO:0000259" key="10">
    <source>
        <dbReference type="PROSITE" id="PS51017"/>
    </source>
</evidence>
<dbReference type="GO" id="GO:0009736">
    <property type="term" value="P:cytokinin-activated signaling pathway"/>
    <property type="evidence" value="ECO:0007669"/>
    <property type="project" value="InterPro"/>
</dbReference>
<evidence type="ECO:0000256" key="5">
    <source>
        <dbReference type="ARBA" id="ARBA00023242"/>
    </source>
</evidence>
<evidence type="ECO:0000256" key="8">
    <source>
        <dbReference type="SAM" id="MobiDB-lite"/>
    </source>
</evidence>
<evidence type="ECO:0000256" key="6">
    <source>
        <dbReference type="PROSITE-ProRule" id="PRU00169"/>
    </source>
</evidence>
<comment type="caution">
    <text evidence="11">The sequence shown here is derived from an EMBL/GenBank/DDBJ whole genome shotgun (WGS) entry which is preliminary data.</text>
</comment>
<dbReference type="Pfam" id="PF06203">
    <property type="entry name" value="CCT"/>
    <property type="match status" value="1"/>
</dbReference>
<feature type="compositionally biased region" description="Low complexity" evidence="8">
    <location>
        <begin position="507"/>
        <end position="516"/>
    </location>
</feature>
<dbReference type="SUPFAM" id="SSF52172">
    <property type="entry name" value="CheY-like"/>
    <property type="match status" value="1"/>
</dbReference>
<evidence type="ECO:0000256" key="1">
    <source>
        <dbReference type="ARBA" id="ARBA00004123"/>
    </source>
</evidence>
<feature type="region of interest" description="Disordered" evidence="8">
    <location>
        <begin position="365"/>
        <end position="387"/>
    </location>
</feature>
<keyword evidence="5 7" id="KW-0539">Nucleus</keyword>
<evidence type="ECO:0000313" key="11">
    <source>
        <dbReference type="EMBL" id="GIL93403.1"/>
    </source>
</evidence>
<feature type="compositionally biased region" description="Polar residues" evidence="8">
    <location>
        <begin position="173"/>
        <end position="183"/>
    </location>
</feature>
<dbReference type="GO" id="GO:0005634">
    <property type="term" value="C:nucleus"/>
    <property type="evidence" value="ECO:0007669"/>
    <property type="project" value="UniProtKB-SubCell"/>
</dbReference>
<feature type="compositionally biased region" description="Low complexity" evidence="8">
    <location>
        <begin position="408"/>
        <end position="417"/>
    </location>
</feature>
<dbReference type="InterPro" id="IPR010402">
    <property type="entry name" value="CCT_domain"/>
</dbReference>
<accession>A0A8J4D1Z3</accession>
<feature type="compositionally biased region" description="Low complexity" evidence="8">
    <location>
        <begin position="692"/>
        <end position="706"/>
    </location>
</feature>
<feature type="compositionally biased region" description="Gly residues" evidence="8">
    <location>
        <begin position="748"/>
        <end position="762"/>
    </location>
</feature>
<evidence type="ECO:0000259" key="9">
    <source>
        <dbReference type="PROSITE" id="PS50110"/>
    </source>
</evidence>
<sequence length="1235" mass="123279">MEFHVLLVEDDQVTLKTVEQLLRKCDYKVTCAANGREAIKVLTACRQSGVKVDLILTDILMPEVTGFDLINEVVHGDTFCHVPVVVMSSQDSQESVLQAFQAGAADYLIKPIRKNELATLWQHVWRANKAKGSGSGTTAIANGQPLVHREDLDGAAAATHGHLKGSSGSSSGAVTSVLHSTGGTMLPTRAATERQSSAALLPGASELSGSLRAVETQDSKCKLREQVPGHGGVAATVAAVAAVQGSNAGGPFLGIGSGGGATAPRPCASSGPRSFAPLSTSVAVHFDLNPTPGSATKPNYISTINAAVGNGMATAAVASHCPRGTAATVISWSHVDRQESDRAAVDGDADVDVTAAAVAVAIGEVDDNGVEGDGGGDGSGEYENPPRKRQRLLTGHVNTSHNHHNHHSYAGPASTTATTAGQLKAATVQRAGSEVLLAGAAAQSAGGAAAAAQGGGGSSCRMAAAEGSQGSRAASASAGPDGGARDATPSGDTFAESPSAYTANASTTTTTTTTTTGSGSEADEQHQQEQQQRASTERVVRGPSPAVEAGTRKATAVGMHGTGMHSKISAGPGHGGAITGPPATAAGVSVRDRSPIGLEPYADVDAPVAAMTASAQRDVDGGDGAAAAPASRSRTSVPAPQQHSLPHPAAAAPPAATSPGGTVTLPPALQELAALGAARHQELWTQRALMHQQQMQQKQRQKQQQKLPEALRAGPTTCPISAAAAGQHQHQHQHTARRPSDAIAGVVGAEGGTKSGSVGRSGSGTSSSALVAAEPLGAGCSKVTAAASPVQRQEASEGVDGFSAAASQPRPDRVLADGDSGGSLHPGKAPMTASTAAAAAACANGGGSAGPSQPSDSLTLLRHSDRSAFTAFTVFLPGRVAASAARPPPPSVPVPAPLFGHPVATAATAPAAAGGGGPSVLYPQHQFAQRTHPTSSLPPPPPAAVPILPTVMPIHVNVPPQPPHLRVAQPPKPSDAGVHGALGSAAAAAAAAVAAAAQMPYPDMQQLPGALAAMAFSPPPPGHAAAGLPPPHLAAAAAAASVGSAPPAAVRIPESVLQLIAHLSGRAAAELPVPETVAAAPIVVQKAPSAARLAAVAKYLEKRKHRNFQKKVRYESRKRLAEARPRVRGQFVKANTAAVVGAGLAASAAVAEAEAISPHPVHAAQCVLVTSSGMVAARTSGGKASAAAAAVSPTPTPTPSGGADPAESELPDQDADMEDNGAEPEEDSDESAAEP</sequence>
<keyword evidence="3" id="KW-0902">Two-component regulatory system</keyword>
<feature type="compositionally biased region" description="Low complexity" evidence="8">
    <location>
        <begin position="1183"/>
        <end position="1205"/>
    </location>
</feature>
<dbReference type="GO" id="GO:0048511">
    <property type="term" value="P:rhythmic process"/>
    <property type="evidence" value="ECO:0007669"/>
    <property type="project" value="UniProtKB-KW"/>
</dbReference>